<dbReference type="PANTHER" id="PTHR37214">
    <property type="entry name" value="CYTOMEGALOVIRUS UL139 PROTEIN"/>
    <property type="match status" value="1"/>
</dbReference>
<name>A0A843XW50_COLES</name>
<reference evidence="2" key="1">
    <citation type="submission" date="2017-07" db="EMBL/GenBank/DDBJ databases">
        <title>Taro Niue Genome Assembly and Annotation.</title>
        <authorList>
            <person name="Atibalentja N."/>
            <person name="Keating K."/>
            <person name="Fields C.J."/>
        </authorList>
    </citation>
    <scope>NUCLEOTIDE SEQUENCE</scope>
    <source>
        <strain evidence="2">Niue_2</strain>
        <tissue evidence="2">Leaf</tissue>
    </source>
</reference>
<keyword evidence="1" id="KW-0175">Coiled coil</keyword>
<organism evidence="2 3">
    <name type="scientific">Colocasia esculenta</name>
    <name type="common">Wild taro</name>
    <name type="synonym">Arum esculentum</name>
    <dbReference type="NCBI Taxonomy" id="4460"/>
    <lineage>
        <taxon>Eukaryota</taxon>
        <taxon>Viridiplantae</taxon>
        <taxon>Streptophyta</taxon>
        <taxon>Embryophyta</taxon>
        <taxon>Tracheophyta</taxon>
        <taxon>Spermatophyta</taxon>
        <taxon>Magnoliopsida</taxon>
        <taxon>Liliopsida</taxon>
        <taxon>Araceae</taxon>
        <taxon>Aroideae</taxon>
        <taxon>Colocasieae</taxon>
        <taxon>Colocasia</taxon>
    </lineage>
</organism>
<gene>
    <name evidence="2" type="ORF">Taro_056417</name>
</gene>
<evidence type="ECO:0000313" key="2">
    <source>
        <dbReference type="EMBL" id="MQM23353.1"/>
    </source>
</evidence>
<evidence type="ECO:0000256" key="1">
    <source>
        <dbReference type="SAM" id="Coils"/>
    </source>
</evidence>
<feature type="non-terminal residue" evidence="2">
    <location>
        <position position="199"/>
    </location>
</feature>
<dbReference type="Pfam" id="PF12507">
    <property type="entry name" value="HCMV_UL139"/>
    <property type="match status" value="1"/>
</dbReference>
<dbReference type="PANTHER" id="PTHR37214:SF2">
    <property type="entry name" value="CYTOMEGALOVIRUS UL139 PROTEIN"/>
    <property type="match status" value="1"/>
</dbReference>
<feature type="coiled-coil region" evidence="1">
    <location>
        <begin position="116"/>
        <end position="168"/>
    </location>
</feature>
<protein>
    <submittedName>
        <fullName evidence="2">Uncharacterized protein</fullName>
    </submittedName>
</protein>
<dbReference type="AlphaFoldDB" id="A0A843XW50"/>
<proteinExistence type="predicted"/>
<evidence type="ECO:0000313" key="3">
    <source>
        <dbReference type="Proteomes" id="UP000652761"/>
    </source>
</evidence>
<accession>A0A843XW50</accession>
<comment type="caution">
    <text evidence="2">The sequence shown here is derived from an EMBL/GenBank/DDBJ whole genome shotgun (WGS) entry which is preliminary data.</text>
</comment>
<keyword evidence="3" id="KW-1185">Reference proteome</keyword>
<dbReference type="Proteomes" id="UP000652761">
    <property type="component" value="Unassembled WGS sequence"/>
</dbReference>
<sequence length="199" mass="22746">LIRGARQAEKELQSKKSQILLAKRSNVRRAEQRCLLLEKHRAEVCCRILSKKAEIEAVEARYQSTATALRRALMAEADAIEEKGKEKDGFYETKVSEMEEFKKQVRGRTLGLRQEVQNLRTSVFELRSALQKLQENDGCLNNPEIAAAKEKKAELSAAKESLERKLAANVELRSLLQRQLRRVLSSEAVRGEEQTKQLR</sequence>
<dbReference type="InterPro" id="IPR021042">
    <property type="entry name" value="Herpes_UL139_cytomegalovirus"/>
</dbReference>
<dbReference type="EMBL" id="NMUH01015956">
    <property type="protein sequence ID" value="MQM23353.1"/>
    <property type="molecule type" value="Genomic_DNA"/>
</dbReference>
<dbReference type="OrthoDB" id="783071at2759"/>